<evidence type="ECO:0000313" key="2">
    <source>
        <dbReference type="Proteomes" id="UP000828390"/>
    </source>
</evidence>
<dbReference type="Proteomes" id="UP000828390">
    <property type="component" value="Unassembled WGS sequence"/>
</dbReference>
<sequence>MQNVTDTGHKNDLTTVVMECATYCRSHNISNPVDILRIYQERTVIGRPLEINEDNLNTGIEGETNFIMVDRSNLIQTAFDEISTLTVNNLRKCLEVQFYGEVSQYFLSSKY</sequence>
<accession>A0A9D4JPZ8</accession>
<proteinExistence type="predicted"/>
<comment type="caution">
    <text evidence="1">The sequence shown here is derived from an EMBL/GenBank/DDBJ whole genome shotgun (WGS) entry which is preliminary data.</text>
</comment>
<organism evidence="1 2">
    <name type="scientific">Dreissena polymorpha</name>
    <name type="common">Zebra mussel</name>
    <name type="synonym">Mytilus polymorpha</name>
    <dbReference type="NCBI Taxonomy" id="45954"/>
    <lineage>
        <taxon>Eukaryota</taxon>
        <taxon>Metazoa</taxon>
        <taxon>Spiralia</taxon>
        <taxon>Lophotrochozoa</taxon>
        <taxon>Mollusca</taxon>
        <taxon>Bivalvia</taxon>
        <taxon>Autobranchia</taxon>
        <taxon>Heteroconchia</taxon>
        <taxon>Euheterodonta</taxon>
        <taxon>Imparidentia</taxon>
        <taxon>Neoheterodontei</taxon>
        <taxon>Myida</taxon>
        <taxon>Dreissenoidea</taxon>
        <taxon>Dreissenidae</taxon>
        <taxon>Dreissena</taxon>
    </lineage>
</organism>
<dbReference type="Gene3D" id="3.90.1750.10">
    <property type="entry name" value="Hect, E3 ligase catalytic domains"/>
    <property type="match status" value="1"/>
</dbReference>
<reference evidence="1" key="1">
    <citation type="journal article" date="2019" name="bioRxiv">
        <title>The Genome of the Zebra Mussel, Dreissena polymorpha: A Resource for Invasive Species Research.</title>
        <authorList>
            <person name="McCartney M.A."/>
            <person name="Auch B."/>
            <person name="Kono T."/>
            <person name="Mallez S."/>
            <person name="Zhang Y."/>
            <person name="Obille A."/>
            <person name="Becker A."/>
            <person name="Abrahante J.E."/>
            <person name="Garbe J."/>
            <person name="Badalamenti J.P."/>
            <person name="Herman A."/>
            <person name="Mangelson H."/>
            <person name="Liachko I."/>
            <person name="Sullivan S."/>
            <person name="Sone E.D."/>
            <person name="Koren S."/>
            <person name="Silverstein K.A.T."/>
            <person name="Beckman K.B."/>
            <person name="Gohl D.M."/>
        </authorList>
    </citation>
    <scope>NUCLEOTIDE SEQUENCE</scope>
    <source>
        <strain evidence="1">Duluth1</strain>
        <tissue evidence="1">Whole animal</tissue>
    </source>
</reference>
<evidence type="ECO:0000313" key="1">
    <source>
        <dbReference type="EMBL" id="KAH3820146.1"/>
    </source>
</evidence>
<gene>
    <name evidence="1" type="ORF">DPMN_121890</name>
</gene>
<dbReference type="EMBL" id="JAIWYP010000005">
    <property type="protein sequence ID" value="KAH3820146.1"/>
    <property type="molecule type" value="Genomic_DNA"/>
</dbReference>
<keyword evidence="2" id="KW-1185">Reference proteome</keyword>
<dbReference type="AlphaFoldDB" id="A0A9D4JPZ8"/>
<protein>
    <submittedName>
        <fullName evidence="1">Uncharacterized protein</fullName>
    </submittedName>
</protein>
<reference evidence="1" key="2">
    <citation type="submission" date="2020-11" db="EMBL/GenBank/DDBJ databases">
        <authorList>
            <person name="McCartney M.A."/>
            <person name="Auch B."/>
            <person name="Kono T."/>
            <person name="Mallez S."/>
            <person name="Becker A."/>
            <person name="Gohl D.M."/>
            <person name="Silverstein K.A.T."/>
            <person name="Koren S."/>
            <person name="Bechman K.B."/>
            <person name="Herman A."/>
            <person name="Abrahante J.E."/>
            <person name="Garbe J."/>
        </authorList>
    </citation>
    <scope>NUCLEOTIDE SEQUENCE</scope>
    <source>
        <strain evidence="1">Duluth1</strain>
        <tissue evidence="1">Whole animal</tissue>
    </source>
</reference>
<name>A0A9D4JPZ8_DREPO</name>